<dbReference type="InterPro" id="IPR022653">
    <property type="entry name" value="De-COase2_pyr-phos_BS"/>
</dbReference>
<comment type="pathway">
    <text evidence="6">Amine and polyamine biosynthesis; putrescine biosynthesis via L-ornithine pathway; putrescine from L-ornithine: step 1/1.</text>
</comment>
<dbReference type="SUPFAM" id="SSF51419">
    <property type="entry name" value="PLP-binding barrel"/>
    <property type="match status" value="1"/>
</dbReference>
<evidence type="ECO:0000313" key="12">
    <source>
        <dbReference type="EMBL" id="VEU24352.1"/>
    </source>
</evidence>
<evidence type="ECO:0000256" key="10">
    <source>
        <dbReference type="PIRSR" id="PIRSR600183-50"/>
    </source>
</evidence>
<dbReference type="Gene3D" id="3.20.20.10">
    <property type="entry name" value="Alanine racemase"/>
    <property type="match status" value="1"/>
</dbReference>
<dbReference type="GO" id="GO:0005737">
    <property type="term" value="C:cytoplasm"/>
    <property type="evidence" value="ECO:0007669"/>
    <property type="project" value="TreeGrafter"/>
</dbReference>
<dbReference type="SUPFAM" id="SSF50621">
    <property type="entry name" value="Alanine racemase C-terminal domain-like"/>
    <property type="match status" value="1"/>
</dbReference>
<protein>
    <recommendedName>
        <fullName evidence="7">ornithine decarboxylase</fullName>
        <ecNumber evidence="7">4.1.1.17</ecNumber>
    </recommendedName>
</protein>
<comment type="catalytic activity">
    <reaction evidence="9">
        <text>L-ornithine + H(+) = putrescine + CO2</text>
        <dbReference type="Rhea" id="RHEA:22964"/>
        <dbReference type="ChEBI" id="CHEBI:15378"/>
        <dbReference type="ChEBI" id="CHEBI:16526"/>
        <dbReference type="ChEBI" id="CHEBI:46911"/>
        <dbReference type="ChEBI" id="CHEBI:326268"/>
        <dbReference type="EC" id="4.1.1.17"/>
    </reaction>
</comment>
<keyword evidence="3" id="KW-0210">Decarboxylase</keyword>
<evidence type="ECO:0000256" key="9">
    <source>
        <dbReference type="ARBA" id="ARBA00049127"/>
    </source>
</evidence>
<dbReference type="FunCoup" id="A0A448YTW1">
    <property type="interactions" value="1481"/>
</dbReference>
<feature type="domain" description="Orn/DAP/Arg decarboxylase 2 N-terminal" evidence="11">
    <location>
        <begin position="100"/>
        <end position="331"/>
    </location>
</feature>
<dbReference type="STRING" id="13370.A0A448YTW1"/>
<comment type="cofactor">
    <cofactor evidence="1 10">
        <name>pyridoxal 5'-phosphate</name>
        <dbReference type="ChEBI" id="CHEBI:597326"/>
    </cofactor>
</comment>
<dbReference type="AlphaFoldDB" id="A0A448YTW1"/>
<keyword evidence="13" id="KW-1185">Reference proteome</keyword>
<feature type="active site" description="Proton donor" evidence="10">
    <location>
        <position position="409"/>
    </location>
</feature>
<accession>A0A448YTW1</accession>
<name>A0A448YTW1_BRENA</name>
<dbReference type="PRINTS" id="PR01182">
    <property type="entry name" value="ORNDCRBXLASE"/>
</dbReference>
<dbReference type="PRINTS" id="PR01179">
    <property type="entry name" value="ODADCRBXLASE"/>
</dbReference>
<evidence type="ECO:0000313" key="13">
    <source>
        <dbReference type="Proteomes" id="UP000290900"/>
    </source>
</evidence>
<dbReference type="OrthoDB" id="5034579at2759"/>
<feature type="modified residue" description="N6-(pyridoxal phosphate)lysine" evidence="10">
    <location>
        <position position="123"/>
    </location>
</feature>
<evidence type="ECO:0000256" key="7">
    <source>
        <dbReference type="ARBA" id="ARBA00034138"/>
    </source>
</evidence>
<dbReference type="Gene3D" id="2.40.37.10">
    <property type="entry name" value="Lyase, Ornithine Decarboxylase, Chain A, domain 1"/>
    <property type="match status" value="1"/>
</dbReference>
<dbReference type="PANTHER" id="PTHR11482">
    <property type="entry name" value="ARGININE/DIAMINOPIMELATE/ORNITHINE DECARBOXYLASE"/>
    <property type="match status" value="1"/>
</dbReference>
<sequence length="466" mass="52620">MLSISYCFKPLSSISKIGLRRIGYVPAQRQQLSVRDNMAPVPQYTTTPSEVSLLGGNSKIPASLYQMRLIEEAMLDRIGDIDPRNCDSEQLDPFFVCDLGELKRLVRNWQERLPRIGIFYAVKCNNDLNLLKTIANLGLGFDCASKNEIQSILDLGITSSRIIYSNPCKSIPYIRYSRDVKVDLTTVDNLDELQKIKEFHPDCGLLIRILTDDSTSTCPLSVKFGASIDYAKSLVDSCKDLDLNLRGIAFHVGSGCKDFKTIRTAVADCKTIYEYAELKGIRMDSIDVGGGFEQETFKLSSEVLRSAIEDYFPQSEYPNMNLIAELGRYLSSSCFTLAAHVTSKRSDMFKERIYLSDGIYGNFNCILYDHQVVEPRVLTSKGEFKFEEDYFDINTISNSKEYSIWGPTCDGLDCIKEKCRLSSEVDTGDWLYFKNIGAYTSVASTSFNGFTSEMECIYVDSEQRHL</sequence>
<dbReference type="InterPro" id="IPR022644">
    <property type="entry name" value="De-COase2_N"/>
</dbReference>
<dbReference type="FunFam" id="3.20.20.10:FF:000005">
    <property type="entry name" value="Ornithine decarboxylase"/>
    <property type="match status" value="1"/>
</dbReference>
<dbReference type="EC" id="4.1.1.17" evidence="7"/>
<evidence type="ECO:0000256" key="6">
    <source>
        <dbReference type="ARBA" id="ARBA00034115"/>
    </source>
</evidence>
<dbReference type="PROSITE" id="PS00878">
    <property type="entry name" value="ODR_DC_2_1"/>
    <property type="match status" value="1"/>
</dbReference>
<keyword evidence="4 10" id="KW-0663">Pyridoxal phosphate</keyword>
<dbReference type="GO" id="GO:0033387">
    <property type="term" value="P:putrescine biosynthetic process from arginine, via ornithine"/>
    <property type="evidence" value="ECO:0007669"/>
    <property type="project" value="TreeGrafter"/>
</dbReference>
<evidence type="ECO:0000256" key="5">
    <source>
        <dbReference type="ARBA" id="ARBA00023239"/>
    </source>
</evidence>
<dbReference type="InterPro" id="IPR009006">
    <property type="entry name" value="Ala_racemase/Decarboxylase_C"/>
</dbReference>
<dbReference type="InterPro" id="IPR002433">
    <property type="entry name" value="Orn_de-COase"/>
</dbReference>
<reference evidence="12 13" key="1">
    <citation type="submission" date="2018-12" db="EMBL/GenBank/DDBJ databases">
        <authorList>
            <person name="Tiukova I."/>
            <person name="Dainat J."/>
        </authorList>
    </citation>
    <scope>NUCLEOTIDE SEQUENCE [LARGE SCALE GENOMIC DNA]</scope>
</reference>
<evidence type="ECO:0000256" key="8">
    <source>
        <dbReference type="ARBA" id="ARBA00046672"/>
    </source>
</evidence>
<dbReference type="InterPro" id="IPR000183">
    <property type="entry name" value="Orn/DAP/Arg_de-COase"/>
</dbReference>
<dbReference type="EMBL" id="CAACVR010000076">
    <property type="protein sequence ID" value="VEU24352.1"/>
    <property type="molecule type" value="Genomic_DNA"/>
</dbReference>
<dbReference type="InParanoid" id="A0A448YTW1"/>
<proteinExistence type="inferred from homology"/>
<dbReference type="InterPro" id="IPR029066">
    <property type="entry name" value="PLP-binding_barrel"/>
</dbReference>
<evidence type="ECO:0000259" key="11">
    <source>
        <dbReference type="Pfam" id="PF02784"/>
    </source>
</evidence>
<evidence type="ECO:0000256" key="2">
    <source>
        <dbReference type="ARBA" id="ARBA00008872"/>
    </source>
</evidence>
<evidence type="ECO:0000256" key="3">
    <source>
        <dbReference type="ARBA" id="ARBA00022793"/>
    </source>
</evidence>
<keyword evidence="5" id="KW-0456">Lyase</keyword>
<evidence type="ECO:0000256" key="1">
    <source>
        <dbReference type="ARBA" id="ARBA00001933"/>
    </source>
</evidence>
<dbReference type="PANTHER" id="PTHR11482:SF6">
    <property type="entry name" value="ORNITHINE DECARBOXYLASE 1-RELATED"/>
    <property type="match status" value="1"/>
</dbReference>
<comment type="subunit">
    <text evidence="8">Homodimer. Only the dimer is catalytically active, as the active sites are constructed of residues from both monomers.</text>
</comment>
<dbReference type="Pfam" id="PF02784">
    <property type="entry name" value="Orn_Arg_deC_N"/>
    <property type="match status" value="1"/>
</dbReference>
<dbReference type="Proteomes" id="UP000290900">
    <property type="component" value="Unassembled WGS sequence"/>
</dbReference>
<comment type="similarity">
    <text evidence="2">Belongs to the Orn/Lys/Arg decarboxylase class-II family.</text>
</comment>
<gene>
    <name evidence="12" type="ORF">BRENAR_LOCUS5080</name>
</gene>
<dbReference type="CDD" id="cd00622">
    <property type="entry name" value="PLPDE_III_ODC"/>
    <property type="match status" value="1"/>
</dbReference>
<organism evidence="12 13">
    <name type="scientific">Brettanomyces naardenensis</name>
    <name type="common">Yeast</name>
    <dbReference type="NCBI Taxonomy" id="13370"/>
    <lineage>
        <taxon>Eukaryota</taxon>
        <taxon>Fungi</taxon>
        <taxon>Dikarya</taxon>
        <taxon>Ascomycota</taxon>
        <taxon>Saccharomycotina</taxon>
        <taxon>Pichiomycetes</taxon>
        <taxon>Pichiales</taxon>
        <taxon>Pichiaceae</taxon>
        <taxon>Brettanomyces</taxon>
    </lineage>
</organism>
<dbReference type="GO" id="GO:0004586">
    <property type="term" value="F:ornithine decarboxylase activity"/>
    <property type="evidence" value="ECO:0007669"/>
    <property type="project" value="UniProtKB-EC"/>
</dbReference>
<evidence type="ECO:0000256" key="4">
    <source>
        <dbReference type="ARBA" id="ARBA00022898"/>
    </source>
</evidence>